<evidence type="ECO:0000256" key="5">
    <source>
        <dbReference type="ARBA" id="ARBA00022490"/>
    </source>
</evidence>
<evidence type="ECO:0000256" key="11">
    <source>
        <dbReference type="ARBA" id="ARBA00023133"/>
    </source>
</evidence>
<evidence type="ECO:0000256" key="19">
    <source>
        <dbReference type="RuleBase" id="RU004161"/>
    </source>
</evidence>
<reference evidence="22" key="1">
    <citation type="journal article" date="2015" name="Genom Data">
        <title>Genome sequences of six Phytophthora species associated with forests in New Zealand.</title>
        <authorList>
            <person name="Studholme D.J."/>
            <person name="McDougal R.L."/>
            <person name="Sambles C."/>
            <person name="Hansen E."/>
            <person name="Hardy G."/>
            <person name="Grant M."/>
            <person name="Ganley R.J."/>
            <person name="Williams N.M."/>
        </authorList>
    </citation>
    <scope>NUCLEOTIDE SEQUENCE</scope>
    <source>
        <strain evidence="22">NZFS 3630</strain>
    </source>
</reference>
<sequence>MYPLFVTLRQEDKPIRGLEPELQWGQGADGSFSSLVAHLRTQISKGLTSVMLFGVVETKDGHGSMADSEDTPVIKCTKALRQALPELLVACDVCMCEYTDHGHCGILRDVDGEPIIDNAKTVERLAAIALAYAKAGAQMVCPSDMMDGRIGVIRKIYNENGYCHVSIMAYTSKKASVMYAPFRDAVESTFQGDRKRYQHPVGSTTHAELAYERDLQQGADSVIVKPSLFYADIVAKFAAKKTVPVVCYLVSGEYKMVKDYGESTNSLESVVRESHLGLLRAGASVLITYFTPYILDRWTADTTPFHPIICRYQFVWTPLSHISKYPCQDIMETQQVVDKIVATGNAIRDLKAAKDPNNAEQIKQQVQELLALKVQYKTLTGSDYAPEQPKKKESAPAVSAAADGATPKSKSQLKKEKKLAEQAAKKAAGGSAKSANKQKKKPAKPSESAKPAESAALPSAADLLLRQTEFQHQVLSSGVAAGAQVVTPWDVEAEDGVDYDKLVEQFGSTKIPSEMVERMERLTGHKAHRYLRRGYFFSHRDLDVILDAYEKGEKFFLYTGRGPSSGSMHMGHLIPFTFTAWLQKVFDVPLVIQLTNDEKFLFKDQTLEESRVMAWENAKDIIACGFDVNKTFIFADTDYIKEMYPQILKVQKCVTYNQVRGIFGFTGSDNIGKSAFPAVQAVPSFSETFPVVLGGRKGLRCLIPHAIDQDPYFRMTRDVAPRIGYLKPASMHSKFFPALQGSTTKMSASKASTTIYISDSTEDITNKIKKYAFSGGGETKADHEKYGANLDADIPYQYLSFMLEDDEELARIGREYGSGRMMSGEVKQKLIDVMSEYTVEFQKRRATISDDLVHEFMSVRPLEF</sequence>
<name>A0A921V8V2_9STRA</name>
<dbReference type="GO" id="GO:0006783">
    <property type="term" value="P:heme biosynthetic process"/>
    <property type="evidence" value="ECO:0007669"/>
    <property type="project" value="UniProtKB-KW"/>
</dbReference>
<keyword evidence="5" id="KW-0963">Cytoplasm</keyword>
<feature type="domain" description="WHEP-TRS" evidence="21">
    <location>
        <begin position="332"/>
        <end position="390"/>
    </location>
</feature>
<dbReference type="InterPro" id="IPR000738">
    <property type="entry name" value="WHEP-TRS_dom"/>
</dbReference>
<dbReference type="NCBIfam" id="TIGR00233">
    <property type="entry name" value="trpS"/>
    <property type="match status" value="1"/>
</dbReference>
<keyword evidence="10" id="KW-0648">Protein biosynthesis</keyword>
<feature type="region of interest" description="Disordered" evidence="20">
    <location>
        <begin position="382"/>
        <end position="455"/>
    </location>
</feature>
<evidence type="ECO:0000256" key="3">
    <source>
        <dbReference type="ARBA" id="ARBA00005594"/>
    </source>
</evidence>
<dbReference type="InterPro" id="IPR001412">
    <property type="entry name" value="aa-tRNA-synth_I_CS"/>
</dbReference>
<comment type="catalytic activity">
    <reaction evidence="17">
        <text>tRNA(Trp) + L-tryptophan + ATP = L-tryptophyl-tRNA(Trp) + AMP + diphosphate + H(+)</text>
        <dbReference type="Rhea" id="RHEA:24080"/>
        <dbReference type="Rhea" id="RHEA-COMP:9671"/>
        <dbReference type="Rhea" id="RHEA-COMP:9705"/>
        <dbReference type="ChEBI" id="CHEBI:15378"/>
        <dbReference type="ChEBI" id="CHEBI:30616"/>
        <dbReference type="ChEBI" id="CHEBI:33019"/>
        <dbReference type="ChEBI" id="CHEBI:57912"/>
        <dbReference type="ChEBI" id="CHEBI:78442"/>
        <dbReference type="ChEBI" id="CHEBI:78535"/>
        <dbReference type="ChEBI" id="CHEBI:456215"/>
        <dbReference type="EC" id="6.1.1.2"/>
    </reaction>
</comment>
<comment type="pathway">
    <text evidence="2">Porphyrin-containing compound metabolism; protoporphyrin-IX biosynthesis; coproporphyrinogen-III from 5-aminolevulinate: step 1/4.</text>
</comment>
<evidence type="ECO:0000256" key="8">
    <source>
        <dbReference type="ARBA" id="ARBA00022741"/>
    </source>
</evidence>
<dbReference type="Proteomes" id="UP000792063">
    <property type="component" value="Unassembled WGS sequence"/>
</dbReference>
<dbReference type="GO" id="GO:0005524">
    <property type="term" value="F:ATP binding"/>
    <property type="evidence" value="ECO:0007669"/>
    <property type="project" value="UniProtKB-KW"/>
</dbReference>
<comment type="similarity">
    <text evidence="3">Belongs to the class-I aminoacyl-tRNA synthetase family.</text>
</comment>
<dbReference type="SUPFAM" id="SSF51569">
    <property type="entry name" value="Aldolase"/>
    <property type="match status" value="1"/>
</dbReference>
<dbReference type="Pfam" id="PF00579">
    <property type="entry name" value="tRNA-synt_1b"/>
    <property type="match status" value="1"/>
</dbReference>
<evidence type="ECO:0000256" key="10">
    <source>
        <dbReference type="ARBA" id="ARBA00022917"/>
    </source>
</evidence>
<dbReference type="PANTHER" id="PTHR10055">
    <property type="entry name" value="TRYPTOPHANYL-TRNA SYNTHETASE"/>
    <property type="match status" value="1"/>
</dbReference>
<evidence type="ECO:0000256" key="9">
    <source>
        <dbReference type="ARBA" id="ARBA00022840"/>
    </source>
</evidence>
<dbReference type="PROSITE" id="PS00178">
    <property type="entry name" value="AA_TRNA_LIGASE_I"/>
    <property type="match status" value="1"/>
</dbReference>
<evidence type="ECO:0000256" key="16">
    <source>
        <dbReference type="ARBA" id="ARBA00047651"/>
    </source>
</evidence>
<evidence type="ECO:0000256" key="6">
    <source>
        <dbReference type="ARBA" id="ARBA00022553"/>
    </source>
</evidence>
<evidence type="ECO:0000256" key="13">
    <source>
        <dbReference type="ARBA" id="ARBA00023239"/>
    </source>
</evidence>
<protein>
    <recommendedName>
        <fullName evidence="18">Delta-aminolevulinic acid dehydratase</fullName>
        <ecNumber evidence="18">4.2.1.24</ecNumber>
    </recommendedName>
</protein>
<dbReference type="GO" id="GO:0005737">
    <property type="term" value="C:cytoplasm"/>
    <property type="evidence" value="ECO:0007669"/>
    <property type="project" value="UniProtKB-SubCell"/>
</dbReference>
<keyword evidence="13 18" id="KW-0456">Lyase</keyword>
<comment type="function">
    <text evidence="15">Catalyzes an early step in the biosynthesis of tetrapyrroles. Binds two molecules of 5-aminolevulinate per subunit, each at a distinct site, and catalyzes their condensation to form porphobilinogen.</text>
</comment>
<dbReference type="EC" id="4.2.1.24" evidence="18"/>
<evidence type="ECO:0000256" key="12">
    <source>
        <dbReference type="ARBA" id="ARBA00023146"/>
    </source>
</evidence>
<keyword evidence="6" id="KW-0597">Phosphoprotein</keyword>
<comment type="subcellular location">
    <subcellularLocation>
        <location evidence="1">Cytoplasm</location>
    </subcellularLocation>
</comment>
<dbReference type="PRINTS" id="PR00144">
    <property type="entry name" value="DALDHYDRTASE"/>
</dbReference>
<dbReference type="InterPro" id="IPR002305">
    <property type="entry name" value="aa-tRNA-synth_Ic"/>
</dbReference>
<evidence type="ECO:0000259" key="21">
    <source>
        <dbReference type="PROSITE" id="PS51185"/>
    </source>
</evidence>
<dbReference type="SUPFAM" id="SSF52374">
    <property type="entry name" value="Nucleotidylyl transferase"/>
    <property type="match status" value="1"/>
</dbReference>
<dbReference type="InterPro" id="IPR001731">
    <property type="entry name" value="ALAD"/>
</dbReference>
<dbReference type="Gene3D" id="1.10.240.10">
    <property type="entry name" value="Tyrosyl-Transfer RNA Synthetase"/>
    <property type="match status" value="1"/>
</dbReference>
<organism evidence="22 23">
    <name type="scientific">Phytophthora kernoviae</name>
    <dbReference type="NCBI Taxonomy" id="325452"/>
    <lineage>
        <taxon>Eukaryota</taxon>
        <taxon>Sar</taxon>
        <taxon>Stramenopiles</taxon>
        <taxon>Oomycota</taxon>
        <taxon>Peronosporomycetes</taxon>
        <taxon>Peronosporales</taxon>
        <taxon>Peronosporaceae</taxon>
        <taxon>Phytophthora</taxon>
    </lineage>
</organism>
<dbReference type="SMART" id="SM01004">
    <property type="entry name" value="ALAD"/>
    <property type="match status" value="1"/>
</dbReference>
<evidence type="ECO:0000256" key="14">
    <source>
        <dbReference type="ARBA" id="ARBA00023244"/>
    </source>
</evidence>
<dbReference type="PANTHER" id="PTHR10055:SF1">
    <property type="entry name" value="TRYPTOPHAN--TRNA LIGASE, CYTOPLASMIC"/>
    <property type="match status" value="1"/>
</dbReference>
<dbReference type="InterPro" id="IPR002306">
    <property type="entry name" value="Trp-tRNA-ligase"/>
</dbReference>
<keyword evidence="7" id="KW-0436">Ligase</keyword>
<dbReference type="GO" id="GO:0046872">
    <property type="term" value="F:metal ion binding"/>
    <property type="evidence" value="ECO:0007669"/>
    <property type="project" value="InterPro"/>
</dbReference>
<dbReference type="Gene3D" id="1.10.287.10">
    <property type="entry name" value="S15/NS1, RNA-binding"/>
    <property type="match status" value="1"/>
</dbReference>
<keyword evidence="11" id="KW-0350">Heme biosynthesis</keyword>
<dbReference type="FunFam" id="1.10.240.10:FF:000007">
    <property type="entry name" value="Tryptophan--tRNA ligase"/>
    <property type="match status" value="1"/>
</dbReference>
<evidence type="ECO:0000256" key="1">
    <source>
        <dbReference type="ARBA" id="ARBA00004496"/>
    </source>
</evidence>
<dbReference type="InterPro" id="IPR009068">
    <property type="entry name" value="uS15_NS1_RNA-bd_sf"/>
</dbReference>
<evidence type="ECO:0000313" key="23">
    <source>
        <dbReference type="Proteomes" id="UP000792063"/>
    </source>
</evidence>
<dbReference type="Gene3D" id="3.40.50.620">
    <property type="entry name" value="HUPs"/>
    <property type="match status" value="1"/>
</dbReference>
<reference evidence="22" key="2">
    <citation type="submission" date="2020-06" db="EMBL/GenBank/DDBJ databases">
        <authorList>
            <person name="Studholme D.J."/>
        </authorList>
    </citation>
    <scope>NUCLEOTIDE SEQUENCE</scope>
    <source>
        <strain evidence="22">NZFS 3630</strain>
    </source>
</reference>
<dbReference type="InterPro" id="IPR013785">
    <property type="entry name" value="Aldolase_TIM"/>
</dbReference>
<feature type="compositionally biased region" description="Low complexity" evidence="20">
    <location>
        <begin position="395"/>
        <end position="410"/>
    </location>
</feature>
<keyword evidence="12" id="KW-0030">Aminoacyl-tRNA synthetase</keyword>
<dbReference type="CDD" id="cd00806">
    <property type="entry name" value="TrpRS_core"/>
    <property type="match status" value="1"/>
</dbReference>
<dbReference type="PROSITE" id="PS51185">
    <property type="entry name" value="WHEP_TRS_2"/>
    <property type="match status" value="1"/>
</dbReference>
<keyword evidence="14 18" id="KW-0627">Porphyrin biosynthesis</keyword>
<dbReference type="SMART" id="SM00991">
    <property type="entry name" value="WHEP-TRS"/>
    <property type="match status" value="1"/>
</dbReference>
<comment type="similarity">
    <text evidence="4 19">Belongs to the ALAD family.</text>
</comment>
<evidence type="ECO:0000256" key="17">
    <source>
        <dbReference type="ARBA" id="ARBA00049929"/>
    </source>
</evidence>
<evidence type="ECO:0000256" key="20">
    <source>
        <dbReference type="SAM" id="MobiDB-lite"/>
    </source>
</evidence>
<dbReference type="AlphaFoldDB" id="A0A921V8V2"/>
<evidence type="ECO:0000256" key="15">
    <source>
        <dbReference type="ARBA" id="ARBA00025628"/>
    </source>
</evidence>
<dbReference type="GO" id="GO:0004830">
    <property type="term" value="F:tryptophan-tRNA ligase activity"/>
    <property type="evidence" value="ECO:0007669"/>
    <property type="project" value="UniProtKB-EC"/>
</dbReference>
<gene>
    <name evidence="22" type="ORF">JM18_004816</name>
</gene>
<dbReference type="SUPFAM" id="SSF47060">
    <property type="entry name" value="S15/NS1 RNA-binding domain"/>
    <property type="match status" value="1"/>
</dbReference>
<dbReference type="GO" id="GO:0004655">
    <property type="term" value="F:porphobilinogen synthase activity"/>
    <property type="evidence" value="ECO:0007669"/>
    <property type="project" value="UniProtKB-EC"/>
</dbReference>
<proteinExistence type="inferred from homology"/>
<feature type="compositionally biased region" description="Low complexity" evidence="20">
    <location>
        <begin position="425"/>
        <end position="435"/>
    </location>
</feature>
<dbReference type="PROSITE" id="PS00169">
    <property type="entry name" value="D_ALA_DEHYDRATASE"/>
    <property type="match status" value="1"/>
</dbReference>
<dbReference type="InterPro" id="IPR030656">
    <property type="entry name" value="ALAD_AS"/>
</dbReference>
<comment type="catalytic activity">
    <reaction evidence="16 18">
        <text>2 5-aminolevulinate = porphobilinogen + 2 H2O + H(+)</text>
        <dbReference type="Rhea" id="RHEA:24064"/>
        <dbReference type="ChEBI" id="CHEBI:15377"/>
        <dbReference type="ChEBI" id="CHEBI:15378"/>
        <dbReference type="ChEBI" id="CHEBI:58126"/>
        <dbReference type="ChEBI" id="CHEBI:356416"/>
        <dbReference type="EC" id="4.2.1.24"/>
    </reaction>
</comment>
<evidence type="ECO:0000256" key="2">
    <source>
        <dbReference type="ARBA" id="ARBA00004694"/>
    </source>
</evidence>
<comment type="subunit">
    <text evidence="18">Homooctamer.</text>
</comment>
<feature type="compositionally biased region" description="Low complexity" evidence="20">
    <location>
        <begin position="445"/>
        <end position="455"/>
    </location>
</feature>
<dbReference type="Pfam" id="PF00490">
    <property type="entry name" value="ALAD"/>
    <property type="match status" value="1"/>
</dbReference>
<keyword evidence="9" id="KW-0067">ATP-binding</keyword>
<dbReference type="InterPro" id="IPR014729">
    <property type="entry name" value="Rossmann-like_a/b/a_fold"/>
</dbReference>
<dbReference type="Pfam" id="PF00458">
    <property type="entry name" value="WHEP-TRS"/>
    <property type="match status" value="1"/>
</dbReference>
<accession>A0A921V8V2</accession>
<dbReference type="FunFam" id="3.40.50.620:FF:000033">
    <property type="entry name" value="tryptophan--tRNA ligase, cytoplasmic"/>
    <property type="match status" value="1"/>
</dbReference>
<evidence type="ECO:0000256" key="4">
    <source>
        <dbReference type="ARBA" id="ARBA00008055"/>
    </source>
</evidence>
<dbReference type="Gene3D" id="3.20.20.70">
    <property type="entry name" value="Aldolase class I"/>
    <property type="match status" value="1"/>
</dbReference>
<evidence type="ECO:0000313" key="22">
    <source>
        <dbReference type="EMBL" id="KAG2525562.1"/>
    </source>
</evidence>
<evidence type="ECO:0000256" key="18">
    <source>
        <dbReference type="RuleBase" id="RU000515"/>
    </source>
</evidence>
<comment type="caution">
    <text evidence="22">The sequence shown here is derived from an EMBL/GenBank/DDBJ whole genome shotgun (WGS) entry which is preliminary data.</text>
</comment>
<dbReference type="EMBL" id="JPWU03000121">
    <property type="protein sequence ID" value="KAG2525562.1"/>
    <property type="molecule type" value="Genomic_DNA"/>
</dbReference>
<keyword evidence="8" id="KW-0547">Nucleotide-binding</keyword>
<evidence type="ECO:0000256" key="7">
    <source>
        <dbReference type="ARBA" id="ARBA00022598"/>
    </source>
</evidence>
<dbReference type="GO" id="GO:0006436">
    <property type="term" value="P:tryptophanyl-tRNA aminoacylation"/>
    <property type="evidence" value="ECO:0007669"/>
    <property type="project" value="InterPro"/>
</dbReference>